<dbReference type="GO" id="GO:0005886">
    <property type="term" value="C:plasma membrane"/>
    <property type="evidence" value="ECO:0007669"/>
    <property type="project" value="UniProtKB-SubCell"/>
</dbReference>
<comment type="similarity">
    <text evidence="5">Belongs to the methyl-accepting chemotaxis (MCP) protein family.</text>
</comment>
<feature type="domain" description="Methyl-accepting transducer" evidence="8">
    <location>
        <begin position="371"/>
        <end position="628"/>
    </location>
</feature>
<dbReference type="PROSITE" id="PS50885">
    <property type="entry name" value="HAMP"/>
    <property type="match status" value="1"/>
</dbReference>
<dbReference type="AlphaFoldDB" id="A0A7V7UWV6"/>
<keyword evidence="2" id="KW-1003">Cell membrane</keyword>
<feature type="domain" description="HAMP" evidence="9">
    <location>
        <begin position="300"/>
        <end position="352"/>
    </location>
</feature>
<evidence type="ECO:0000256" key="6">
    <source>
        <dbReference type="PROSITE-ProRule" id="PRU00284"/>
    </source>
</evidence>
<evidence type="ECO:0000259" key="9">
    <source>
        <dbReference type="PROSITE" id="PS50885"/>
    </source>
</evidence>
<dbReference type="Proteomes" id="UP000441354">
    <property type="component" value="Unassembled WGS sequence"/>
</dbReference>
<evidence type="ECO:0000259" key="8">
    <source>
        <dbReference type="PROSITE" id="PS50111"/>
    </source>
</evidence>
<evidence type="ECO:0000256" key="1">
    <source>
        <dbReference type="ARBA" id="ARBA00004236"/>
    </source>
</evidence>
<dbReference type="InterPro" id="IPR004089">
    <property type="entry name" value="MCPsignal_dom"/>
</dbReference>
<protein>
    <submittedName>
        <fullName evidence="10">HAMP domain-containing protein</fullName>
    </submittedName>
</protein>
<dbReference type="Pfam" id="PF00672">
    <property type="entry name" value="HAMP"/>
    <property type="match status" value="1"/>
</dbReference>
<keyword evidence="3 7" id="KW-0472">Membrane</keyword>
<evidence type="ECO:0000256" key="5">
    <source>
        <dbReference type="ARBA" id="ARBA00029447"/>
    </source>
</evidence>
<feature type="transmembrane region" description="Helical" evidence="7">
    <location>
        <begin position="278"/>
        <end position="299"/>
    </location>
</feature>
<comment type="subcellular location">
    <subcellularLocation>
        <location evidence="1">Cell membrane</location>
    </subcellularLocation>
</comment>
<accession>A0A7V7UWV6</accession>
<evidence type="ECO:0000256" key="3">
    <source>
        <dbReference type="ARBA" id="ARBA00023136"/>
    </source>
</evidence>
<evidence type="ECO:0000256" key="7">
    <source>
        <dbReference type="SAM" id="Phobius"/>
    </source>
</evidence>
<gene>
    <name evidence="10" type="ORF">F7732_09680</name>
</gene>
<dbReference type="Pfam" id="PF00015">
    <property type="entry name" value="MCPsignal"/>
    <property type="match status" value="1"/>
</dbReference>
<keyword evidence="4 6" id="KW-0807">Transducer</keyword>
<evidence type="ECO:0000256" key="4">
    <source>
        <dbReference type="ARBA" id="ARBA00023224"/>
    </source>
</evidence>
<dbReference type="EMBL" id="WBOT01000002">
    <property type="protein sequence ID" value="KAB2334329.1"/>
    <property type="molecule type" value="Genomic_DNA"/>
</dbReference>
<dbReference type="PANTHER" id="PTHR32089">
    <property type="entry name" value="METHYL-ACCEPTING CHEMOTAXIS PROTEIN MCPB"/>
    <property type="match status" value="1"/>
</dbReference>
<dbReference type="SUPFAM" id="SSF58104">
    <property type="entry name" value="Methyl-accepting chemotaxis protein (MCP) signaling domain"/>
    <property type="match status" value="1"/>
</dbReference>
<evidence type="ECO:0000313" key="10">
    <source>
        <dbReference type="EMBL" id="KAB2334329.1"/>
    </source>
</evidence>
<dbReference type="Gene3D" id="6.10.340.10">
    <property type="match status" value="1"/>
</dbReference>
<dbReference type="InterPro" id="IPR003660">
    <property type="entry name" value="HAMP_dom"/>
</dbReference>
<feature type="transmembrane region" description="Helical" evidence="7">
    <location>
        <begin position="12"/>
        <end position="32"/>
    </location>
</feature>
<proteinExistence type="inferred from homology"/>
<comment type="caution">
    <text evidence="10">The sequence shown here is derived from an EMBL/GenBank/DDBJ whole genome shotgun (WGS) entry which is preliminary data.</text>
</comment>
<evidence type="ECO:0000256" key="2">
    <source>
        <dbReference type="ARBA" id="ARBA00022475"/>
    </source>
</evidence>
<name>A0A7V7UWV6_9BACI</name>
<dbReference type="PROSITE" id="PS50111">
    <property type="entry name" value="CHEMOTAXIS_TRANSDUC_2"/>
    <property type="match status" value="1"/>
</dbReference>
<keyword evidence="7" id="KW-0812">Transmembrane</keyword>
<reference evidence="10 11" key="1">
    <citation type="journal article" date="2014" name="Arch. Microbiol.">
        <title>Bacillus mesophilum sp. nov., strain IITR-54T, a novel 4-chlorobiphenyl dechlorinating bacterium.</title>
        <authorList>
            <person name="Manickam N."/>
            <person name="Singh N.K."/>
            <person name="Bajaj A."/>
            <person name="Kumar R.M."/>
            <person name="Kaur G."/>
            <person name="Kaur N."/>
            <person name="Bala M."/>
            <person name="Kumar A."/>
            <person name="Mayilraj S."/>
        </authorList>
    </citation>
    <scope>NUCLEOTIDE SEQUENCE [LARGE SCALE GENOMIC DNA]</scope>
    <source>
        <strain evidence="10 11">IITR-54</strain>
    </source>
</reference>
<organism evidence="10 11">
    <name type="scientific">Bacillus mesophilum</name>
    <dbReference type="NCBI Taxonomy" id="1071718"/>
    <lineage>
        <taxon>Bacteria</taxon>
        <taxon>Bacillati</taxon>
        <taxon>Bacillota</taxon>
        <taxon>Bacilli</taxon>
        <taxon>Bacillales</taxon>
        <taxon>Bacillaceae</taxon>
        <taxon>Bacillus</taxon>
    </lineage>
</organism>
<dbReference type="SMART" id="SM00283">
    <property type="entry name" value="MA"/>
    <property type="match status" value="1"/>
</dbReference>
<dbReference type="PANTHER" id="PTHR32089:SF112">
    <property type="entry name" value="LYSOZYME-LIKE PROTEIN-RELATED"/>
    <property type="match status" value="1"/>
</dbReference>
<dbReference type="GO" id="GO:0007165">
    <property type="term" value="P:signal transduction"/>
    <property type="evidence" value="ECO:0007669"/>
    <property type="project" value="UniProtKB-KW"/>
</dbReference>
<dbReference type="OrthoDB" id="2954261at2"/>
<evidence type="ECO:0000313" key="11">
    <source>
        <dbReference type="Proteomes" id="UP000441354"/>
    </source>
</evidence>
<keyword evidence="7" id="KW-1133">Transmembrane helix</keyword>
<dbReference type="Gene3D" id="1.10.287.950">
    <property type="entry name" value="Methyl-accepting chemotaxis protein"/>
    <property type="match status" value="1"/>
</dbReference>
<keyword evidence="11" id="KW-1185">Reference proteome</keyword>
<dbReference type="SMART" id="SM00304">
    <property type="entry name" value="HAMP"/>
    <property type="match status" value="1"/>
</dbReference>
<dbReference type="CDD" id="cd06225">
    <property type="entry name" value="HAMP"/>
    <property type="match status" value="1"/>
</dbReference>
<sequence length="692" mass="76842">MKTIRAKLSFLLYMTIGGLVLLLAFIILLNTVQESSRDQEQLLQETVSSSKEIKYNMAMTRKYEQQFLRAPDQSSVDLVAQTIVRVKAEAERLGKLQDNKEIKEQFDSVALISDTYMKLFTELSGMYEQIGYNNQHGLKGQIESNAKQITSLTQFMNNPEIDEQLLQMRMFEKQYLAAREEDSFQSFSETGSNLQSIIDRDEDIEASSKDYLTRRLSDYQNALTTIHSSYQQTGEFIAQFDGQANAIEQAITEAEQAVLSNQQTLVNDINKQNELINWIIYAISFVLVLVLSLIGIYLMRNITSSISSLKAGAEKIGNGNLAYRVPFKGSDELSLLAQTFNGMAEKVQKSFFQILESSTQLQASSQHLAAISEETTAQANEVDSAIKQIAIGSEEQSVQLEDSRAEIERVSSAIKRTEKLSSEISADADLTEKQGQQGLHTARDLQEVSDQFLLLSNHLIEKVSEASAHTSNITSIVDTIQDIAESTNLLALNAAIEAARAGDSGKGFAVVAAEVKKLAERSKAEAQTIHQLIISMNQKMDQLLQESEKFNGYKTRQGEAVQSTKTAFESIVLHVHSISGKTKTIESAVKEVQNSNNLLTNRIEGVFLVSNTSAATAEEVAASSETQLDAISKVNLAAVELSQIASDLQQEVSLFSLEETAVEEGRKKEKKKRGLKLKLPKLKMNVKRRKKI</sequence>